<accession>A0ABQ1IP12</accession>
<evidence type="ECO:0000313" key="2">
    <source>
        <dbReference type="Proteomes" id="UP000646152"/>
    </source>
</evidence>
<dbReference type="Pfam" id="PF10689">
    <property type="entry name" value="DUF2496"/>
    <property type="match status" value="1"/>
</dbReference>
<dbReference type="EMBL" id="BMKE01000016">
    <property type="protein sequence ID" value="GGB47382.1"/>
    <property type="molecule type" value="Genomic_DNA"/>
</dbReference>
<dbReference type="Proteomes" id="UP000646152">
    <property type="component" value="Unassembled WGS sequence"/>
</dbReference>
<sequence length="52" mass="5735">MSLHEAPAEVQLAVDLIELLELNQVAPELALKALAMVTADYKRKLDASKDEE</sequence>
<evidence type="ECO:0000313" key="1">
    <source>
        <dbReference type="EMBL" id="GGB47382.1"/>
    </source>
</evidence>
<proteinExistence type="predicted"/>
<dbReference type="RefSeq" id="WP_188630063.1">
    <property type="nucleotide sequence ID" value="NZ_BMKE01000016.1"/>
</dbReference>
<organism evidence="1 2">
    <name type="scientific">Oceanisphaera marina</name>
    <dbReference type="NCBI Taxonomy" id="2017550"/>
    <lineage>
        <taxon>Bacteria</taxon>
        <taxon>Pseudomonadati</taxon>
        <taxon>Pseudomonadota</taxon>
        <taxon>Gammaproteobacteria</taxon>
        <taxon>Aeromonadales</taxon>
        <taxon>Aeromonadaceae</taxon>
        <taxon>Oceanisphaera</taxon>
    </lineage>
</organism>
<reference evidence="2" key="1">
    <citation type="journal article" date="2019" name="Int. J. Syst. Evol. Microbiol.">
        <title>The Global Catalogue of Microorganisms (GCM) 10K type strain sequencing project: providing services to taxonomists for standard genome sequencing and annotation.</title>
        <authorList>
            <consortium name="The Broad Institute Genomics Platform"/>
            <consortium name="The Broad Institute Genome Sequencing Center for Infectious Disease"/>
            <person name="Wu L."/>
            <person name="Ma J."/>
        </authorList>
    </citation>
    <scope>NUCLEOTIDE SEQUENCE [LARGE SCALE GENOMIC DNA]</scope>
    <source>
        <strain evidence="2">CGMCC 1.15923</strain>
    </source>
</reference>
<keyword evidence="2" id="KW-1185">Reference proteome</keyword>
<dbReference type="InterPro" id="IPR019630">
    <property type="entry name" value="DUF2496_YbaM-rel"/>
</dbReference>
<name>A0ABQ1IP12_9GAMM</name>
<protein>
    <submittedName>
        <fullName evidence="1">DUF2496 domain-containing protein</fullName>
    </submittedName>
</protein>
<gene>
    <name evidence="1" type="ORF">GCM10011502_20880</name>
</gene>
<comment type="caution">
    <text evidence="1">The sequence shown here is derived from an EMBL/GenBank/DDBJ whole genome shotgun (WGS) entry which is preliminary data.</text>
</comment>